<gene>
    <name evidence="1" type="ORF">ETP43_01865</name>
</gene>
<dbReference type="EMBL" id="SDKC01000001">
    <property type="protein sequence ID" value="RXS74110.1"/>
    <property type="molecule type" value="Genomic_DNA"/>
</dbReference>
<organism evidence="1 2">
    <name type="scientific">Blautia faecicola</name>
    <dbReference type="NCBI Taxonomy" id="2509240"/>
    <lineage>
        <taxon>Bacteria</taxon>
        <taxon>Bacillati</taxon>
        <taxon>Bacillota</taxon>
        <taxon>Clostridia</taxon>
        <taxon>Lachnospirales</taxon>
        <taxon>Lachnospiraceae</taxon>
        <taxon>Blautia</taxon>
    </lineage>
</organism>
<name>A0A4Q1REX1_9FIRM</name>
<evidence type="ECO:0000313" key="1">
    <source>
        <dbReference type="EMBL" id="RXS74110.1"/>
    </source>
</evidence>
<sequence>MDTFTRICKKCLLREMSEADTYKTMYEYIANLNPDDKTPDQEYETRLAQCKTCDHLLSGMCRICGCYVEMRSAITHRHCPDIHPRW</sequence>
<dbReference type="AlphaFoldDB" id="A0A4Q1REX1"/>
<reference evidence="1 2" key="1">
    <citation type="submission" date="2019-01" db="EMBL/GenBank/DDBJ databases">
        <title>Blautia sp. nov. KGMB01111 isolated human feces.</title>
        <authorList>
            <person name="Park J.-E."/>
            <person name="Kim J.-S."/>
            <person name="Park S.-H."/>
        </authorList>
    </citation>
    <scope>NUCLEOTIDE SEQUENCE [LARGE SCALE GENOMIC DNA]</scope>
    <source>
        <strain evidence="1 2">KGMB01111</strain>
    </source>
</reference>
<accession>A0A4Q1REX1</accession>
<dbReference type="OrthoDB" id="7061841at2"/>
<dbReference type="InterPro" id="IPR046169">
    <property type="entry name" value="DUF6171"/>
</dbReference>
<evidence type="ECO:0000313" key="2">
    <source>
        <dbReference type="Proteomes" id="UP000290106"/>
    </source>
</evidence>
<comment type="caution">
    <text evidence="1">The sequence shown here is derived from an EMBL/GenBank/DDBJ whole genome shotgun (WGS) entry which is preliminary data.</text>
</comment>
<dbReference type="RefSeq" id="WP_129256928.1">
    <property type="nucleotide sequence ID" value="NZ_JBGKFY010000001.1"/>
</dbReference>
<keyword evidence="2" id="KW-1185">Reference proteome</keyword>
<dbReference type="Proteomes" id="UP000290106">
    <property type="component" value="Unassembled WGS sequence"/>
</dbReference>
<proteinExistence type="predicted"/>
<protein>
    <submittedName>
        <fullName evidence="1">Uncharacterized protein</fullName>
    </submittedName>
</protein>
<dbReference type="Pfam" id="PF19668">
    <property type="entry name" value="DUF6171"/>
    <property type="match status" value="1"/>
</dbReference>